<sequence>MYLRTTKRKNRDGSVVEYYQLAHNVRHAVTGKPVADIIHNFGRADELDRDDLVRLCRSIARVFGLEIHDPIESAACPASGVQSSSLPEEVRLIQTFELGVPLVVETLWERLKIGPTLRKVMEESGGGDLHERALLAMVANRLCEPDSKLGVWDRWLQKVYMPSCGAVKLYQMYEAMDLLNWNVEEVENAIFFHTANLFNLVVDVIFYDTTTASFSIDEEDEDTQAGRGFRKYGHSKDGTWSPQIVVALAVTREGLPVRSWVFPGNTSDVDTVKKVREDLRGWKLGRALFVADSGMNSGTNREELARACGKYLLATRMASVSEIKEDVLTRPGRFRTIAENLQAKEVVAGNGELRRRYIVCHNPREAERERKHREQVVKELEEELKTHPDRQATARWAIDLLASGTYKRYLTIDKQGRIRLDREAASQASKYDGKWVLQTNDDTVTVEDAAAGYKGLLVIERAFRTLKSTRIKMEPMYHWPPKRIEAHVKLCVFALLIEPVAELKCKQPWPHIRRVLSTLQATQFQTPENQFFQRNEPSPELVRILKYLEIPMPKAVLDIKSTPSHT</sequence>
<feature type="domain" description="Transposase IS4-like" evidence="1">
    <location>
        <begin position="228"/>
        <end position="479"/>
    </location>
</feature>
<keyword evidence="3" id="KW-1185">Reference proteome</keyword>
<dbReference type="RefSeq" id="WP_011700549.1">
    <property type="nucleotide sequence ID" value="NC_008554.1"/>
</dbReference>
<accession>A0LPS2</accession>
<name>A0LPS2_SYNFM</name>
<dbReference type="eggNOG" id="COG5421">
    <property type="taxonomic scope" value="Bacteria"/>
</dbReference>
<evidence type="ECO:0000313" key="3">
    <source>
        <dbReference type="Proteomes" id="UP000001784"/>
    </source>
</evidence>
<gene>
    <name evidence="2" type="ordered locus">Sfum_3755</name>
</gene>
<dbReference type="GO" id="GO:0004803">
    <property type="term" value="F:transposase activity"/>
    <property type="evidence" value="ECO:0007669"/>
    <property type="project" value="InterPro"/>
</dbReference>
<dbReference type="GO" id="GO:0003677">
    <property type="term" value="F:DNA binding"/>
    <property type="evidence" value="ECO:0007669"/>
    <property type="project" value="InterPro"/>
</dbReference>
<dbReference type="KEGG" id="sfu:Sfum_3755"/>
<dbReference type="STRING" id="335543.Sfum_3755"/>
<dbReference type="InterPro" id="IPR002559">
    <property type="entry name" value="Transposase_11"/>
</dbReference>
<dbReference type="GO" id="GO:0006313">
    <property type="term" value="P:DNA transposition"/>
    <property type="evidence" value="ECO:0007669"/>
    <property type="project" value="InterPro"/>
</dbReference>
<reference evidence="2 3" key="1">
    <citation type="submission" date="2006-10" db="EMBL/GenBank/DDBJ databases">
        <title>Complete sequence of Syntrophobacter fumaroxidans MPOB.</title>
        <authorList>
            <consortium name="US DOE Joint Genome Institute"/>
            <person name="Copeland A."/>
            <person name="Lucas S."/>
            <person name="Lapidus A."/>
            <person name="Barry K."/>
            <person name="Detter J.C."/>
            <person name="Glavina del Rio T."/>
            <person name="Hammon N."/>
            <person name="Israni S."/>
            <person name="Pitluck S."/>
            <person name="Goltsman E.G."/>
            <person name="Martinez M."/>
            <person name="Schmutz J."/>
            <person name="Larimer F."/>
            <person name="Land M."/>
            <person name="Hauser L."/>
            <person name="Kyrpides N."/>
            <person name="Kim E."/>
            <person name="Boone D.R."/>
            <person name="Brockman F."/>
            <person name="Culley D."/>
            <person name="Ferry J."/>
            <person name="Gunsalus R."/>
            <person name="McInerney M.J."/>
            <person name="Morrison M."/>
            <person name="Plugge C."/>
            <person name="Rohlin L."/>
            <person name="Scholten J."/>
            <person name="Sieber J."/>
            <person name="Stams A.J.M."/>
            <person name="Worm P."/>
            <person name="Henstra A.M."/>
            <person name="Richardson P."/>
        </authorList>
    </citation>
    <scope>NUCLEOTIDE SEQUENCE [LARGE SCALE GENOMIC DNA]</scope>
    <source>
        <strain evidence="3">DSM 10017 / MPOB</strain>
    </source>
</reference>
<dbReference type="InParanoid" id="A0LPS2"/>
<dbReference type="PANTHER" id="PTHR34614:SF2">
    <property type="entry name" value="TRANSPOSASE IS4-LIKE DOMAIN-CONTAINING PROTEIN"/>
    <property type="match status" value="1"/>
</dbReference>
<dbReference type="Pfam" id="PF01609">
    <property type="entry name" value="DDE_Tnp_1"/>
    <property type="match status" value="1"/>
</dbReference>
<dbReference type="OrthoDB" id="5422918at2"/>
<dbReference type="Proteomes" id="UP000001784">
    <property type="component" value="Chromosome"/>
</dbReference>
<evidence type="ECO:0000259" key="1">
    <source>
        <dbReference type="Pfam" id="PF01609"/>
    </source>
</evidence>
<dbReference type="PANTHER" id="PTHR34614">
    <property type="match status" value="1"/>
</dbReference>
<organism evidence="2 3">
    <name type="scientific">Syntrophobacter fumaroxidans (strain DSM 10017 / MPOB)</name>
    <dbReference type="NCBI Taxonomy" id="335543"/>
    <lineage>
        <taxon>Bacteria</taxon>
        <taxon>Pseudomonadati</taxon>
        <taxon>Thermodesulfobacteriota</taxon>
        <taxon>Syntrophobacteria</taxon>
        <taxon>Syntrophobacterales</taxon>
        <taxon>Syntrophobacteraceae</taxon>
        <taxon>Syntrophobacter</taxon>
    </lineage>
</organism>
<dbReference type="InterPro" id="IPR047654">
    <property type="entry name" value="IS1634_transpos"/>
</dbReference>
<evidence type="ECO:0000313" key="2">
    <source>
        <dbReference type="EMBL" id="ABK19424.1"/>
    </source>
</evidence>
<dbReference type="AlphaFoldDB" id="A0LPS2"/>
<dbReference type="EMBL" id="CP000478">
    <property type="protein sequence ID" value="ABK19424.1"/>
    <property type="molecule type" value="Genomic_DNA"/>
</dbReference>
<proteinExistence type="predicted"/>
<protein>
    <submittedName>
        <fullName evidence="2">Transposase, IS4 family</fullName>
    </submittedName>
</protein>
<dbReference type="HOGENOM" id="CLU_022426_4_1_7"/>
<dbReference type="NCBIfam" id="NF033559">
    <property type="entry name" value="transpos_IS1634"/>
    <property type="match status" value="1"/>
</dbReference>